<evidence type="ECO:0000256" key="1">
    <source>
        <dbReference type="ARBA" id="ARBA00010718"/>
    </source>
</evidence>
<dbReference type="PROSITE" id="PS51144">
    <property type="entry name" value="ALPHA_CA_2"/>
    <property type="match status" value="1"/>
</dbReference>
<feature type="signal peptide" evidence="9">
    <location>
        <begin position="1"/>
        <end position="28"/>
    </location>
</feature>
<dbReference type="GO" id="GO:0008270">
    <property type="term" value="F:zinc ion binding"/>
    <property type="evidence" value="ECO:0007669"/>
    <property type="project" value="InterPro"/>
</dbReference>
<keyword evidence="3" id="KW-0479">Metal-binding</keyword>
<dbReference type="PANTHER" id="PTHR18952:SF265">
    <property type="entry name" value="CARBONIC ANHYDRASE"/>
    <property type="match status" value="1"/>
</dbReference>
<sequence>MRSSTSTCACLSAVVLLLAAVFFHGAASLPYHEGNYGTAGLPHADLPGSKSSWDYTNLDEWPELCRTGSRQSPISFSNVDPKEVVKDAPLRRLQFSSKCFFPKGETQMRIVNEGAVSMVRFERQGHLAEDLSECFLADPLNKSRIFYFSELHFHATSEHKFRSLRPDVEMHLSFVTDEQKERKREVLTVAVMLKASNSINSTSVRALRHILVDGSLPRRHAMTTCFLTEDVSITSLLPARESYLMYDGSETHPPCRENVRWVVMTSPVFISRAAVGKLRDAMDQLLPNDFHRFGNTRPPQALNGRRIYRFDDTSVPQGRRHRKGELDDAWAKKAKRSGAGVVGIEAGAGDILHAQGTEPTSSAFADLDSYGDDVLTTSSSSAEACETTMRPTAATDSPTPALMNATTDTESDSSDSSISSSAASSTTENRVNWAAQNTTKRPYNRSTSADSLAAPKHNTHAHNSTASSRSAEETASAANSTSGPTKTSNNSTSTLPSTTQRPATRKGKKGRESVSKNISETAADSGNATSTVGSIKSATSSSWARLRNFFSRSVSTARAYIKEHPGKAVIAVLIIIAFFFLMYKCICGWTSPVYVVGIDPRELQPLNRNSEFGQYGGTGDAAVHPVSQPPV</sequence>
<keyword evidence="4" id="KW-0862">Zinc</keyword>
<dbReference type="InterPro" id="IPR041891">
    <property type="entry name" value="Alpha_CA_prokaryot-like"/>
</dbReference>
<evidence type="ECO:0000313" key="12">
    <source>
        <dbReference type="Proteomes" id="UP000038009"/>
    </source>
</evidence>
<gene>
    <name evidence="11" type="ORF">ABL78_5533</name>
</gene>
<comment type="caution">
    <text evidence="11">The sequence shown here is derived from an EMBL/GenBank/DDBJ whole genome shotgun (WGS) entry which is preliminary data.</text>
</comment>
<feature type="compositionally biased region" description="Polar residues" evidence="7">
    <location>
        <begin position="428"/>
        <end position="450"/>
    </location>
</feature>
<keyword evidence="9" id="KW-0732">Signal</keyword>
<evidence type="ECO:0000313" key="11">
    <source>
        <dbReference type="EMBL" id="KPI85408.1"/>
    </source>
</evidence>
<dbReference type="Pfam" id="PF00194">
    <property type="entry name" value="Carb_anhydrase"/>
    <property type="match status" value="1"/>
</dbReference>
<keyword evidence="8" id="KW-1133">Transmembrane helix</keyword>
<keyword evidence="5" id="KW-0456">Lyase</keyword>
<dbReference type="OMA" id="WVVMTSP"/>
<comment type="catalytic activity">
    <reaction evidence="6">
        <text>hydrogencarbonate + H(+) = CO2 + H2O</text>
        <dbReference type="Rhea" id="RHEA:10748"/>
        <dbReference type="ChEBI" id="CHEBI:15377"/>
        <dbReference type="ChEBI" id="CHEBI:15378"/>
        <dbReference type="ChEBI" id="CHEBI:16526"/>
        <dbReference type="ChEBI" id="CHEBI:17544"/>
        <dbReference type="EC" id="4.2.1.1"/>
    </reaction>
</comment>
<protein>
    <recommendedName>
        <fullName evidence="2">carbonic anhydrase</fullName>
        <ecNumber evidence="2">4.2.1.1</ecNumber>
    </recommendedName>
</protein>
<dbReference type="InterPro" id="IPR001148">
    <property type="entry name" value="CA_dom"/>
</dbReference>
<keyword evidence="12" id="KW-1185">Reference proteome</keyword>
<dbReference type="VEuPathDB" id="TriTrypDB:Lsey_0189_0070"/>
<dbReference type="PANTHER" id="PTHR18952">
    <property type="entry name" value="CARBONIC ANHYDRASE"/>
    <property type="match status" value="1"/>
</dbReference>
<keyword evidence="8" id="KW-0472">Membrane</keyword>
<evidence type="ECO:0000256" key="6">
    <source>
        <dbReference type="ARBA" id="ARBA00048348"/>
    </source>
</evidence>
<dbReference type="GO" id="GO:0004089">
    <property type="term" value="F:carbonate dehydratase activity"/>
    <property type="evidence" value="ECO:0007669"/>
    <property type="project" value="UniProtKB-EC"/>
</dbReference>
<dbReference type="AlphaFoldDB" id="A0A0N1PBI8"/>
<dbReference type="CDD" id="cd03124">
    <property type="entry name" value="alpha_CA_prokaryotic_like"/>
    <property type="match status" value="1"/>
</dbReference>
<accession>A0A0N1PBI8</accession>
<name>A0A0N1PBI8_LEPSE</name>
<dbReference type="SUPFAM" id="SSF51069">
    <property type="entry name" value="Carbonic anhydrase"/>
    <property type="match status" value="1"/>
</dbReference>
<feature type="compositionally biased region" description="Low complexity" evidence="7">
    <location>
        <begin position="414"/>
        <end position="427"/>
    </location>
</feature>
<evidence type="ECO:0000256" key="5">
    <source>
        <dbReference type="ARBA" id="ARBA00023239"/>
    </source>
</evidence>
<dbReference type="Gene3D" id="3.10.200.10">
    <property type="entry name" value="Alpha carbonic anhydrase"/>
    <property type="match status" value="1"/>
</dbReference>
<feature type="region of interest" description="Disordered" evidence="7">
    <location>
        <begin position="375"/>
        <end position="534"/>
    </location>
</feature>
<dbReference type="EC" id="4.2.1.1" evidence="2"/>
<evidence type="ECO:0000256" key="9">
    <source>
        <dbReference type="SAM" id="SignalP"/>
    </source>
</evidence>
<reference evidence="11 12" key="1">
    <citation type="journal article" date="2015" name="PLoS Pathog.">
        <title>Leptomonas seymouri: Adaptations to the Dixenous Life Cycle Analyzed by Genome Sequencing, Transcriptome Profiling and Co-infection with Leishmania donovani.</title>
        <authorList>
            <person name="Kraeva N."/>
            <person name="Butenko A."/>
            <person name="Hlavacova J."/>
            <person name="Kostygov A."/>
            <person name="Myskova J."/>
            <person name="Grybchuk D."/>
            <person name="Lestinova T."/>
            <person name="Votypka J."/>
            <person name="Volf P."/>
            <person name="Opperdoes F."/>
            <person name="Flegontov P."/>
            <person name="Lukes J."/>
            <person name="Yurchenko V."/>
        </authorList>
    </citation>
    <scope>NUCLEOTIDE SEQUENCE [LARGE SCALE GENOMIC DNA]</scope>
    <source>
        <strain evidence="11 12">ATCC 30220</strain>
    </source>
</reference>
<evidence type="ECO:0000256" key="7">
    <source>
        <dbReference type="SAM" id="MobiDB-lite"/>
    </source>
</evidence>
<dbReference type="InterPro" id="IPR023561">
    <property type="entry name" value="Carbonic_anhydrase_a-class"/>
</dbReference>
<feature type="domain" description="Alpha-carbonic anhydrase" evidence="10">
    <location>
        <begin position="51"/>
        <end position="311"/>
    </location>
</feature>
<dbReference type="OrthoDB" id="429145at2759"/>
<evidence type="ECO:0000256" key="8">
    <source>
        <dbReference type="SAM" id="Phobius"/>
    </source>
</evidence>
<evidence type="ECO:0000259" key="10">
    <source>
        <dbReference type="PROSITE" id="PS51144"/>
    </source>
</evidence>
<dbReference type="Proteomes" id="UP000038009">
    <property type="component" value="Unassembled WGS sequence"/>
</dbReference>
<keyword evidence="8" id="KW-0812">Transmembrane</keyword>
<feature type="chain" id="PRO_5005879668" description="carbonic anhydrase" evidence="9">
    <location>
        <begin position="29"/>
        <end position="631"/>
    </location>
</feature>
<feature type="compositionally biased region" description="Low complexity" evidence="7">
    <location>
        <begin position="376"/>
        <end position="388"/>
    </location>
</feature>
<comment type="similarity">
    <text evidence="1">Belongs to the alpha-carbonic anhydrase family.</text>
</comment>
<feature type="compositionally biased region" description="Low complexity" evidence="7">
    <location>
        <begin position="463"/>
        <end position="499"/>
    </location>
</feature>
<evidence type="ECO:0000256" key="2">
    <source>
        <dbReference type="ARBA" id="ARBA00012925"/>
    </source>
</evidence>
<proteinExistence type="inferred from homology"/>
<feature type="transmembrane region" description="Helical" evidence="8">
    <location>
        <begin position="568"/>
        <end position="586"/>
    </location>
</feature>
<organism evidence="11 12">
    <name type="scientific">Leptomonas seymouri</name>
    <dbReference type="NCBI Taxonomy" id="5684"/>
    <lineage>
        <taxon>Eukaryota</taxon>
        <taxon>Discoba</taxon>
        <taxon>Euglenozoa</taxon>
        <taxon>Kinetoplastea</taxon>
        <taxon>Metakinetoplastina</taxon>
        <taxon>Trypanosomatida</taxon>
        <taxon>Trypanosomatidae</taxon>
        <taxon>Leishmaniinae</taxon>
        <taxon>Leptomonas</taxon>
    </lineage>
</organism>
<evidence type="ECO:0000256" key="4">
    <source>
        <dbReference type="ARBA" id="ARBA00022833"/>
    </source>
</evidence>
<evidence type="ECO:0000256" key="3">
    <source>
        <dbReference type="ARBA" id="ARBA00022723"/>
    </source>
</evidence>
<dbReference type="EMBL" id="LJSK01000189">
    <property type="protein sequence ID" value="KPI85408.1"/>
    <property type="molecule type" value="Genomic_DNA"/>
</dbReference>
<dbReference type="InterPro" id="IPR036398">
    <property type="entry name" value="CA_dom_sf"/>
</dbReference>
<dbReference type="SMART" id="SM01057">
    <property type="entry name" value="Carb_anhydrase"/>
    <property type="match status" value="1"/>
</dbReference>
<feature type="compositionally biased region" description="Polar residues" evidence="7">
    <location>
        <begin position="515"/>
        <end position="534"/>
    </location>
</feature>